<feature type="signal peptide" evidence="1">
    <location>
        <begin position="1"/>
        <end position="25"/>
    </location>
</feature>
<dbReference type="Proteomes" id="UP001055057">
    <property type="component" value="Unassembled WGS sequence"/>
</dbReference>
<reference evidence="2" key="1">
    <citation type="journal article" date="2021" name="Front. Microbiol.">
        <title>Comprehensive Comparative Genomics and Phenotyping of Methylobacterium Species.</title>
        <authorList>
            <person name="Alessa O."/>
            <person name="Ogura Y."/>
            <person name="Fujitani Y."/>
            <person name="Takami H."/>
            <person name="Hayashi T."/>
            <person name="Sahin N."/>
            <person name="Tani A."/>
        </authorList>
    </citation>
    <scope>NUCLEOTIDE SEQUENCE</scope>
    <source>
        <strain evidence="2">DSM 23632</strain>
    </source>
</reference>
<gene>
    <name evidence="2" type="ORF">MPOCJGCO_1294</name>
</gene>
<evidence type="ECO:0000256" key="1">
    <source>
        <dbReference type="SAM" id="SignalP"/>
    </source>
</evidence>
<evidence type="ECO:0000313" key="3">
    <source>
        <dbReference type="Proteomes" id="UP001055057"/>
    </source>
</evidence>
<sequence length="91" mass="9605">MPRPSRYVRPALLAGLLLACVPVQAASCRQSIGPARAAELVRQCIEVSPATRPPCNDANPCELIRGEIARGCGMLDAGSAPDFCGTERPED</sequence>
<feature type="chain" id="PRO_5045835454" evidence="1">
    <location>
        <begin position="26"/>
        <end position="91"/>
    </location>
</feature>
<keyword evidence="3" id="KW-1185">Reference proteome</keyword>
<dbReference type="EMBL" id="BPRB01000065">
    <property type="protein sequence ID" value="GJE59206.1"/>
    <property type="molecule type" value="Genomic_DNA"/>
</dbReference>
<comment type="caution">
    <text evidence="2">The sequence shown here is derived from an EMBL/GenBank/DDBJ whole genome shotgun (WGS) entry which is preliminary data.</text>
</comment>
<reference evidence="2" key="2">
    <citation type="submission" date="2021-08" db="EMBL/GenBank/DDBJ databases">
        <authorList>
            <person name="Tani A."/>
            <person name="Ola A."/>
            <person name="Ogura Y."/>
            <person name="Katsura K."/>
            <person name="Hayashi T."/>
        </authorList>
    </citation>
    <scope>NUCLEOTIDE SEQUENCE</scope>
    <source>
        <strain evidence="2">DSM 23632</strain>
    </source>
</reference>
<evidence type="ECO:0000313" key="2">
    <source>
        <dbReference type="EMBL" id="GJE59206.1"/>
    </source>
</evidence>
<proteinExistence type="predicted"/>
<name>A0ABQ4TV98_9HYPH</name>
<dbReference type="RefSeq" id="WP_238181795.1">
    <property type="nucleotide sequence ID" value="NZ_BPRB01000065.1"/>
</dbReference>
<organism evidence="2 3">
    <name type="scientific">Methylobacterium trifolii</name>
    <dbReference type="NCBI Taxonomy" id="1003092"/>
    <lineage>
        <taxon>Bacteria</taxon>
        <taxon>Pseudomonadati</taxon>
        <taxon>Pseudomonadota</taxon>
        <taxon>Alphaproteobacteria</taxon>
        <taxon>Hyphomicrobiales</taxon>
        <taxon>Methylobacteriaceae</taxon>
        <taxon>Methylobacterium</taxon>
    </lineage>
</organism>
<dbReference type="PROSITE" id="PS51257">
    <property type="entry name" value="PROKAR_LIPOPROTEIN"/>
    <property type="match status" value="1"/>
</dbReference>
<accession>A0ABQ4TV98</accession>
<keyword evidence="1" id="KW-0732">Signal</keyword>
<protein>
    <submittedName>
        <fullName evidence="2">Uncharacterized protein</fullName>
    </submittedName>
</protein>